<dbReference type="Proteomes" id="UP001519460">
    <property type="component" value="Unassembled WGS sequence"/>
</dbReference>
<dbReference type="EMBL" id="JACVVK020000366">
    <property type="protein sequence ID" value="KAK7476778.1"/>
    <property type="molecule type" value="Genomic_DNA"/>
</dbReference>
<accession>A0ABD0JPM4</accession>
<comment type="caution">
    <text evidence="1">The sequence shown here is derived from an EMBL/GenBank/DDBJ whole genome shotgun (WGS) entry which is preliminary data.</text>
</comment>
<proteinExistence type="predicted"/>
<dbReference type="AlphaFoldDB" id="A0ABD0JPM4"/>
<sequence>MSSSDSGHLCRSLSQEFPAKCDDITAVRNETWFSRGSGRQASLHGQPTVHEVTAWTTLSPDNLIAGLSFDFHSL</sequence>
<reference evidence="1 2" key="1">
    <citation type="journal article" date="2023" name="Sci. Data">
        <title>Genome assembly of the Korean intertidal mud-creeper Batillaria attramentaria.</title>
        <authorList>
            <person name="Patra A.K."/>
            <person name="Ho P.T."/>
            <person name="Jun S."/>
            <person name="Lee S.J."/>
            <person name="Kim Y."/>
            <person name="Won Y.J."/>
        </authorList>
    </citation>
    <scope>NUCLEOTIDE SEQUENCE [LARGE SCALE GENOMIC DNA]</scope>
    <source>
        <strain evidence="1">Wonlab-2016</strain>
    </source>
</reference>
<evidence type="ECO:0000313" key="1">
    <source>
        <dbReference type="EMBL" id="KAK7476778.1"/>
    </source>
</evidence>
<organism evidence="1 2">
    <name type="scientific">Batillaria attramentaria</name>
    <dbReference type="NCBI Taxonomy" id="370345"/>
    <lineage>
        <taxon>Eukaryota</taxon>
        <taxon>Metazoa</taxon>
        <taxon>Spiralia</taxon>
        <taxon>Lophotrochozoa</taxon>
        <taxon>Mollusca</taxon>
        <taxon>Gastropoda</taxon>
        <taxon>Caenogastropoda</taxon>
        <taxon>Sorbeoconcha</taxon>
        <taxon>Cerithioidea</taxon>
        <taxon>Batillariidae</taxon>
        <taxon>Batillaria</taxon>
    </lineage>
</organism>
<name>A0ABD0JPM4_9CAEN</name>
<gene>
    <name evidence="1" type="ORF">BaRGS_00032005</name>
</gene>
<keyword evidence="2" id="KW-1185">Reference proteome</keyword>
<evidence type="ECO:0000313" key="2">
    <source>
        <dbReference type="Proteomes" id="UP001519460"/>
    </source>
</evidence>
<protein>
    <submittedName>
        <fullName evidence="1">Uncharacterized protein</fullName>
    </submittedName>
</protein>